<evidence type="ECO:0000256" key="1">
    <source>
        <dbReference type="ARBA" id="ARBA00022723"/>
    </source>
</evidence>
<dbReference type="InterPro" id="IPR012334">
    <property type="entry name" value="Pectin_lyas_fold"/>
</dbReference>
<dbReference type="CDD" id="cd00063">
    <property type="entry name" value="FN3"/>
    <property type="match status" value="2"/>
</dbReference>
<dbReference type="SMART" id="SM00560">
    <property type="entry name" value="LamGL"/>
    <property type="match status" value="2"/>
</dbReference>
<keyword evidence="3" id="KW-1015">Disulfide bond</keyword>
<dbReference type="Gene3D" id="2.160.20.10">
    <property type="entry name" value="Single-stranded right-handed beta-helix, Pectin lyase-like"/>
    <property type="match status" value="1"/>
</dbReference>
<dbReference type="InterPro" id="IPR008964">
    <property type="entry name" value="Invasin/intimin_cell_adhesion"/>
</dbReference>
<dbReference type="InterPro" id="IPR026444">
    <property type="entry name" value="Secre_tail"/>
</dbReference>
<dbReference type="Proteomes" id="UP001597387">
    <property type="component" value="Unassembled WGS sequence"/>
</dbReference>
<proteinExistence type="predicted"/>
<organism evidence="6 7">
    <name type="scientific">Paradesertivirga mongoliensis</name>
    <dbReference type="NCBI Taxonomy" id="2100740"/>
    <lineage>
        <taxon>Bacteria</taxon>
        <taxon>Pseudomonadati</taxon>
        <taxon>Bacteroidota</taxon>
        <taxon>Sphingobacteriia</taxon>
        <taxon>Sphingobacteriales</taxon>
        <taxon>Sphingobacteriaceae</taxon>
        <taxon>Paradesertivirga</taxon>
    </lineage>
</organism>
<sequence length="1654" mass="175489">MKISTLLSWQQFLLVIMIFCLQLGGQANGQTLAFPGADGFGRYAQGARASATKEVYIVTNLNDSGAGSFRDAVSKPGRVVVFAVGGIIRLATDVVVAANTTIAGQTAPGDGIVIANKRVTFTSSNNTIARFLRIRLGATGNSGKDVSGLASGANMIFDHMSFTWAMDEVFSINYDGKGTSIDNITIQNSIIGQGLHRENHSAGGLIQTPDGGKISLLKNLYISNKTRNPKVKGVNEFVNNVVYNWGNGNRLGDQMNYGWSGEGYIMGGSSGVSEVNIINNYFMSGPLTPPSEQSPFSRGTGSFYLYGSGNYFDHNKNGVLDGTEVPYDSTAVGYPGITSNAFKTQPFPYPAANPTLTAAQAYQHVIDNVGVTYPHRDELDAFLVDEVKSKGTKGFYVYRETDLPLANGGLGNVFGATAPQDTDSDGMPDAWEDAHGLDKNNKADAVAMSSTEGGYMNIEVYVNQLAVSTPTTFLRPPSNLVAGDITQNSLKLSWTDNSDSETNFILERSINGTSFSVIDTIAPNITTFSDSGLEPNKTYYYRIKGITLTEVSEYASLTTKTATPPSAPAVPASPSPANGATGIDTLSRNLTWTGSLNTLSYKVYFGADTGNLAFKGDVTTASFPITGLAENTVYFWRVDAVNDLGTTTGDVWSFKTMKVFPMGIIGDWRFDETIGTVAADSSVYNNDAEVSDVPDYDWEAGKIHNAINLKTMTAASGVLVPHQDHLLLDRNSFTFALWVKGPAQSSVSKYLFHKGTFIKNTATGATGKWFGVELKDGKLNFSVDDDVTKSSVSANTSVFFNNEWNHLVVVRDVAAKELRIYSNGVLIAETADKTVGGIGGDEPLVIANTNSFNAPFAGMLDEMKAFNYVLAENDILRLYHTSPLPLKAFAPSPANSSTTTTTTLANTSWKGGINTSLYKLYFGTASDSLTYLADVDVTSPSYQLARLTPNTTYFWRVDAIGPNGIAEGDVWSFETPYPQGLVGDWKLDATSGTAITDSSPYQVNGTLQNITDYAWEAGKVNNGLNLKTVTASSVIKVPHKDNIGFDKNSFSVALWVKASQPAVPTVSSYLFHKGTFARNTSTGATGKWFGVEIKNARLTWNVDDDVTKSSTSSTLSSSTFLNNTWVHMVFVRDVAAKKLRIYRNGALVTEANDNTANGIGGTEPLNIANSNDLNSSFKGMLDEIKLFNYALTASDIAGLAATKEAQTITFNAIDPKKVADEDFDAGAASTSGLPISYTSSNTNVATIVDGKVHILAAGSSTITASQPGNASYIAASPVSQVLTVTKREQSISFTALPSKVYGEPDFTVSAIATSGLPVLFSSSNPAVATIENGLVHITGVGSTVISASQPGDSTYSAAAFANQGLIVVADTIAPTVPANIAATATDSTVTLTWEPSTDFIGVTGYKVYKDGSLADSALINGTTYTVRGLSPSVMYAFTVIATDNAGNLSAPASISVTTPDTQAPSVPAALQADKSVAHKVALNWGASMDNVAVIGYHVFRNGVQLTSELVTANSFLAERPTGKNVYEFTVKAVDAAGNISLASNSAVSANGVIKDNSVASVSWAAQTPVALDSEGIMTYPNPSQGSFKLNVNSSQNGKIVISVFNTSGTLVQSISDVKNGSYQKDLSLTGLSAGTYIVRVNVNSFVQSKTIIIN</sequence>
<dbReference type="Pfam" id="PF13385">
    <property type="entry name" value="Laminin_G_3"/>
    <property type="match status" value="2"/>
</dbReference>
<keyword evidence="2" id="KW-0732">Signal</keyword>
<gene>
    <name evidence="6" type="ORF">ACFSJU_02870</name>
</gene>
<dbReference type="SUPFAM" id="SSF49265">
    <property type="entry name" value="Fibronectin type III"/>
    <property type="match status" value="3"/>
</dbReference>
<dbReference type="SUPFAM" id="SSF51126">
    <property type="entry name" value="Pectin lyase-like"/>
    <property type="match status" value="1"/>
</dbReference>
<dbReference type="InterPro" id="IPR006558">
    <property type="entry name" value="LamG-like"/>
</dbReference>
<dbReference type="SUPFAM" id="SSF49373">
    <property type="entry name" value="Invasin/intimin cell-adhesion fragments"/>
    <property type="match status" value="2"/>
</dbReference>
<feature type="domain" description="Fibronectin type-III" evidence="5">
    <location>
        <begin position="890"/>
        <end position="978"/>
    </location>
</feature>
<evidence type="ECO:0000256" key="2">
    <source>
        <dbReference type="ARBA" id="ARBA00022729"/>
    </source>
</evidence>
<dbReference type="InterPro" id="IPR052063">
    <property type="entry name" value="Polysaccharide_Lyase_1"/>
</dbReference>
<protein>
    <submittedName>
        <fullName evidence="6">LamG-like jellyroll fold domain-containing protein</fullName>
    </submittedName>
</protein>
<name>A0ABW4ZH94_9SPHI</name>
<dbReference type="Gene3D" id="2.60.40.10">
    <property type="entry name" value="Immunoglobulins"/>
    <property type="match status" value="5"/>
</dbReference>
<dbReference type="Pfam" id="PF18962">
    <property type="entry name" value="Por_Secre_tail"/>
    <property type="match status" value="1"/>
</dbReference>
<dbReference type="InterPro" id="IPR036116">
    <property type="entry name" value="FN3_sf"/>
</dbReference>
<keyword evidence="1" id="KW-0479">Metal-binding</keyword>
<dbReference type="PANTHER" id="PTHR42970:SF1">
    <property type="entry name" value="PECTATE LYASE C-RELATED"/>
    <property type="match status" value="1"/>
</dbReference>
<dbReference type="Pfam" id="PF00041">
    <property type="entry name" value="fn3"/>
    <property type="match status" value="1"/>
</dbReference>
<evidence type="ECO:0000256" key="3">
    <source>
        <dbReference type="ARBA" id="ARBA00023157"/>
    </source>
</evidence>
<dbReference type="InterPro" id="IPR011050">
    <property type="entry name" value="Pectin_lyase_fold/virulence"/>
</dbReference>
<accession>A0ABW4ZH94</accession>
<reference evidence="7" key="1">
    <citation type="journal article" date="2019" name="Int. J. Syst. Evol. Microbiol.">
        <title>The Global Catalogue of Microorganisms (GCM) 10K type strain sequencing project: providing services to taxonomists for standard genome sequencing and annotation.</title>
        <authorList>
            <consortium name="The Broad Institute Genomics Platform"/>
            <consortium name="The Broad Institute Genome Sequencing Center for Infectious Disease"/>
            <person name="Wu L."/>
            <person name="Ma J."/>
        </authorList>
    </citation>
    <scope>NUCLEOTIDE SEQUENCE [LARGE SCALE GENOMIC DNA]</scope>
    <source>
        <strain evidence="7">KCTC 42217</strain>
    </source>
</reference>
<dbReference type="Gene3D" id="2.60.40.1080">
    <property type="match status" value="2"/>
</dbReference>
<comment type="caution">
    <text evidence="6">The sequence shown here is derived from an EMBL/GenBank/DDBJ whole genome shotgun (WGS) entry which is preliminary data.</text>
</comment>
<dbReference type="Gene3D" id="2.60.120.200">
    <property type="match status" value="2"/>
</dbReference>
<evidence type="ECO:0000256" key="4">
    <source>
        <dbReference type="ARBA" id="ARBA00023180"/>
    </source>
</evidence>
<dbReference type="SMART" id="SM00060">
    <property type="entry name" value="FN3"/>
    <property type="match status" value="5"/>
</dbReference>
<evidence type="ECO:0000313" key="6">
    <source>
        <dbReference type="EMBL" id="MFD2161315.1"/>
    </source>
</evidence>
<keyword evidence="7" id="KW-1185">Reference proteome</keyword>
<feature type="domain" description="Fibronectin type-III" evidence="5">
    <location>
        <begin position="1373"/>
        <end position="1464"/>
    </location>
</feature>
<dbReference type="EMBL" id="JBHUHZ010000001">
    <property type="protein sequence ID" value="MFD2161315.1"/>
    <property type="molecule type" value="Genomic_DNA"/>
</dbReference>
<dbReference type="SUPFAM" id="SSF49899">
    <property type="entry name" value="Concanavalin A-like lectins/glucanases"/>
    <property type="match status" value="2"/>
</dbReference>
<dbReference type="PROSITE" id="PS50853">
    <property type="entry name" value="FN3"/>
    <property type="match status" value="3"/>
</dbReference>
<dbReference type="InterPro" id="IPR013783">
    <property type="entry name" value="Ig-like_fold"/>
</dbReference>
<feature type="domain" description="Fibronectin type-III" evidence="5">
    <location>
        <begin position="476"/>
        <end position="566"/>
    </location>
</feature>
<dbReference type="InterPro" id="IPR013320">
    <property type="entry name" value="ConA-like_dom_sf"/>
</dbReference>
<dbReference type="RefSeq" id="WP_255899639.1">
    <property type="nucleotide sequence ID" value="NZ_JAFMZO010000001.1"/>
</dbReference>
<evidence type="ECO:0000313" key="7">
    <source>
        <dbReference type="Proteomes" id="UP001597387"/>
    </source>
</evidence>
<evidence type="ECO:0000259" key="5">
    <source>
        <dbReference type="PROSITE" id="PS50853"/>
    </source>
</evidence>
<keyword evidence="4" id="KW-0325">Glycoprotein</keyword>
<dbReference type="PANTHER" id="PTHR42970">
    <property type="entry name" value="PECTATE LYASE C-RELATED"/>
    <property type="match status" value="1"/>
</dbReference>
<dbReference type="InterPro" id="IPR003961">
    <property type="entry name" value="FN3_dom"/>
</dbReference>
<dbReference type="NCBIfam" id="TIGR04183">
    <property type="entry name" value="Por_Secre_tail"/>
    <property type="match status" value="1"/>
</dbReference>